<gene>
    <name evidence="3" type="ORF">FDA94_26610</name>
</gene>
<reference evidence="3 4" key="1">
    <citation type="submission" date="2019-04" db="EMBL/GenBank/DDBJ databases">
        <title>Herbidospora sp. NEAU-GS14.nov., a novel actinomycete isolated from soil.</title>
        <authorList>
            <person name="Han L."/>
        </authorList>
    </citation>
    <scope>NUCLEOTIDE SEQUENCE [LARGE SCALE GENOMIC DNA]</scope>
    <source>
        <strain evidence="3 4">NEAU-GS14</strain>
    </source>
</reference>
<accession>A0A4U3MAW2</accession>
<feature type="compositionally biased region" description="Basic and acidic residues" evidence="1">
    <location>
        <begin position="330"/>
        <end position="340"/>
    </location>
</feature>
<sequence>MDRIGTMLSGLGAPPPGANLGHRSVVYIQMPDYGMAAVIERLYKPNASPLRDMRGHAGGYTDRAPYGGREQQVARALVGPAAEVTWELALACHDRGLTDIPGLGLEAGDVDYDDRLNPLHAETLRDFTKTWLRHVDDRRSGPNLDRLIAAALRNPAQPISALLPPERLSGDGALQSAYLLGLWGTVSFLLLSGMKSGWRGSFSTFEPPPGNTIHNLPHLVFRDFTRSAHGDAPPTQTRDENTVHLYAGAPPAPDDECLRLGSMLARAYEELGYNKLVPLLKQVAAYRTMPERFHMLMTMPDLARFDDGKTVLAPLPAAPRSPAEGRRHHHEPDAAPEDARSSNGAELVQVYEMLQSRAGTPAFLELVEWIHAAAAQGVTVGHQQAERLVAVLEDVGWYERELKTAYRAGAAARLAGLLYPLFAGRLNDRRTLSWMSDKVTRPETSPNLVRALIFLYSRADGASAGLMAEFVAPSLVRRAAAMSGSLTEAPFWKRTFTAPGWMLAAVVVLVTISVVLQLAW</sequence>
<dbReference type="AlphaFoldDB" id="A0A4U3MAW2"/>
<feature type="region of interest" description="Disordered" evidence="1">
    <location>
        <begin position="314"/>
        <end position="342"/>
    </location>
</feature>
<comment type="caution">
    <text evidence="3">The sequence shown here is derived from an EMBL/GenBank/DDBJ whole genome shotgun (WGS) entry which is preliminary data.</text>
</comment>
<evidence type="ECO:0000313" key="3">
    <source>
        <dbReference type="EMBL" id="TKK85244.1"/>
    </source>
</evidence>
<evidence type="ECO:0000313" key="4">
    <source>
        <dbReference type="Proteomes" id="UP000308705"/>
    </source>
</evidence>
<dbReference type="RefSeq" id="WP_137249808.1">
    <property type="nucleotide sequence ID" value="NZ_SZQA01000029.1"/>
</dbReference>
<proteinExistence type="predicted"/>
<dbReference type="Proteomes" id="UP000308705">
    <property type="component" value="Unassembled WGS sequence"/>
</dbReference>
<keyword evidence="2" id="KW-0472">Membrane</keyword>
<feature type="transmembrane region" description="Helical" evidence="2">
    <location>
        <begin position="500"/>
        <end position="519"/>
    </location>
</feature>
<protein>
    <submittedName>
        <fullName evidence="3">Uncharacterized protein</fullName>
    </submittedName>
</protein>
<evidence type="ECO:0000256" key="1">
    <source>
        <dbReference type="SAM" id="MobiDB-lite"/>
    </source>
</evidence>
<evidence type="ECO:0000256" key="2">
    <source>
        <dbReference type="SAM" id="Phobius"/>
    </source>
</evidence>
<name>A0A4U3MAW2_9ACTN</name>
<keyword evidence="2" id="KW-1133">Transmembrane helix</keyword>
<dbReference type="EMBL" id="SZQA01000029">
    <property type="protein sequence ID" value="TKK85244.1"/>
    <property type="molecule type" value="Genomic_DNA"/>
</dbReference>
<keyword evidence="4" id="KW-1185">Reference proteome</keyword>
<dbReference type="OrthoDB" id="3470020at2"/>
<organism evidence="3 4">
    <name type="scientific">Herbidospora galbida</name>
    <dbReference type="NCBI Taxonomy" id="2575442"/>
    <lineage>
        <taxon>Bacteria</taxon>
        <taxon>Bacillati</taxon>
        <taxon>Actinomycetota</taxon>
        <taxon>Actinomycetes</taxon>
        <taxon>Streptosporangiales</taxon>
        <taxon>Streptosporangiaceae</taxon>
        <taxon>Herbidospora</taxon>
    </lineage>
</organism>
<keyword evidence="2" id="KW-0812">Transmembrane</keyword>